<dbReference type="Proteomes" id="UP001173801">
    <property type="component" value="Unassembled WGS sequence"/>
</dbReference>
<name>A0ABT7HQI6_9BACT</name>
<dbReference type="RefSeq" id="WP_284937537.1">
    <property type="nucleotide sequence ID" value="NZ_JANURM010000005.1"/>
</dbReference>
<reference evidence="1" key="1">
    <citation type="submission" date="2022-08" db="EMBL/GenBank/DDBJ databases">
        <authorList>
            <person name="Wang H."/>
        </authorList>
    </citation>
    <scope>NUCLEOTIDE SEQUENCE</scope>
    <source>
        <strain evidence="1">PS10</strain>
    </source>
</reference>
<accession>A0ABT7HQI6</accession>
<gene>
    <name evidence="1" type="ORF">NYG85_05765</name>
</gene>
<sequence>MARECKPLNGTSKVNLIKVALRRIQNATITAQTALAKIICPVLLG</sequence>
<comment type="caution">
    <text evidence="1">The sequence shown here is derived from an EMBL/GenBank/DDBJ whole genome shotgun (WGS) entry which is preliminary data.</text>
</comment>
<dbReference type="EMBL" id="JANURM010000005">
    <property type="protein sequence ID" value="MDL0088878.1"/>
    <property type="molecule type" value="Genomic_DNA"/>
</dbReference>
<organism evidence="1 2">
    <name type="scientific">Campylobacter gastrosuis</name>
    <dbReference type="NCBI Taxonomy" id="2974576"/>
    <lineage>
        <taxon>Bacteria</taxon>
        <taxon>Pseudomonadati</taxon>
        <taxon>Campylobacterota</taxon>
        <taxon>Epsilonproteobacteria</taxon>
        <taxon>Campylobacterales</taxon>
        <taxon>Campylobacteraceae</taxon>
        <taxon>Campylobacter</taxon>
    </lineage>
</organism>
<evidence type="ECO:0008006" key="3">
    <source>
        <dbReference type="Google" id="ProtNLM"/>
    </source>
</evidence>
<evidence type="ECO:0000313" key="1">
    <source>
        <dbReference type="EMBL" id="MDL0088878.1"/>
    </source>
</evidence>
<evidence type="ECO:0000313" key="2">
    <source>
        <dbReference type="Proteomes" id="UP001173801"/>
    </source>
</evidence>
<keyword evidence="2" id="KW-1185">Reference proteome</keyword>
<reference evidence="1" key="2">
    <citation type="journal article" date="2023" name="Microorganisms">
        <title>Isolation and Genomic Characteristics of Cat-Borne Campylobacter felis sp. nov. and Sheep-Borne Campylobacter ovis sp. nov.</title>
        <authorList>
            <person name="Wang H."/>
            <person name="Li Y."/>
            <person name="Gu Y."/>
            <person name="Zhou G."/>
            <person name="Chen X."/>
            <person name="Zhang X."/>
            <person name="Shao Z."/>
            <person name="Zhang J."/>
            <person name="Zhang M."/>
        </authorList>
    </citation>
    <scope>NUCLEOTIDE SEQUENCE</scope>
    <source>
        <strain evidence="1">PS10</strain>
    </source>
</reference>
<protein>
    <recommendedName>
        <fullName evidence="3">Mobile element protein</fullName>
    </recommendedName>
</protein>
<proteinExistence type="predicted"/>